<accession>A0ABY5FR74</accession>
<keyword evidence="1" id="KW-0472">Membrane</keyword>
<gene>
    <name evidence="3" type="ORF">NMQ00_05065</name>
</gene>
<evidence type="ECO:0000313" key="4">
    <source>
        <dbReference type="Proteomes" id="UP001060325"/>
    </source>
</evidence>
<reference evidence="3" key="1">
    <citation type="submission" date="2022-07" db="EMBL/GenBank/DDBJ databases">
        <title>Complete genome of CX2.</title>
        <authorList>
            <person name="Cao G."/>
        </authorList>
    </citation>
    <scope>NUCLEOTIDE SEQUENCE</scope>
    <source>
        <strain evidence="3">CX2</strain>
    </source>
</reference>
<sequence length="184" mass="21331">MIHYRLTQDDFFTLQKNFIKNSVPDKRRSILVTLVLMSLTAFYGFALAIVWLPQTLSAPVILALAVSAAVVPALLLFPLFKKIYFTMRLRQLRSILRQDSKWPRDVTLSIHENGIEVNSLHNAVNKRVQVAWEAIERVNEDETHHYIFIEAAEAVIVPKQNQMLNETERIRMNDLLQKHLGIRL</sequence>
<keyword evidence="1" id="KW-1133">Transmembrane helix</keyword>
<feature type="transmembrane region" description="Helical" evidence="1">
    <location>
        <begin position="58"/>
        <end position="80"/>
    </location>
</feature>
<evidence type="ECO:0000259" key="2">
    <source>
        <dbReference type="Pfam" id="PF14317"/>
    </source>
</evidence>
<evidence type="ECO:0000313" key="3">
    <source>
        <dbReference type="EMBL" id="UTT43875.1"/>
    </source>
</evidence>
<organism evidence="3 4">
    <name type="scientific">Exiguobacterium aurantiacum</name>
    <dbReference type="NCBI Taxonomy" id="33987"/>
    <lineage>
        <taxon>Bacteria</taxon>
        <taxon>Bacillati</taxon>
        <taxon>Bacillota</taxon>
        <taxon>Bacilli</taxon>
        <taxon>Bacillales</taxon>
        <taxon>Bacillales Family XII. Incertae Sedis</taxon>
        <taxon>Exiguobacterium</taxon>
    </lineage>
</organism>
<dbReference type="Pfam" id="PF14317">
    <property type="entry name" value="YcxB"/>
    <property type="match status" value="1"/>
</dbReference>
<dbReference type="Proteomes" id="UP001060325">
    <property type="component" value="Chromosome"/>
</dbReference>
<dbReference type="RefSeq" id="WP_255178212.1">
    <property type="nucleotide sequence ID" value="NZ_CP101462.1"/>
</dbReference>
<dbReference type="EMBL" id="CP101462">
    <property type="protein sequence ID" value="UTT43875.1"/>
    <property type="molecule type" value="Genomic_DNA"/>
</dbReference>
<evidence type="ECO:0000256" key="1">
    <source>
        <dbReference type="SAM" id="Phobius"/>
    </source>
</evidence>
<name>A0ABY5FR74_9BACL</name>
<proteinExistence type="predicted"/>
<feature type="domain" description="YcxB-like C-terminal" evidence="2">
    <location>
        <begin position="127"/>
        <end position="160"/>
    </location>
</feature>
<feature type="transmembrane region" description="Helical" evidence="1">
    <location>
        <begin position="30"/>
        <end position="52"/>
    </location>
</feature>
<keyword evidence="1" id="KW-0812">Transmembrane</keyword>
<keyword evidence="4" id="KW-1185">Reference proteome</keyword>
<dbReference type="InterPro" id="IPR025588">
    <property type="entry name" value="YcxB-like_C"/>
</dbReference>
<protein>
    <recommendedName>
        <fullName evidence="2">YcxB-like C-terminal domain-containing protein</fullName>
    </recommendedName>
</protein>